<dbReference type="PIRSF" id="PIRSF015753">
    <property type="entry name" value="GST"/>
    <property type="match status" value="1"/>
</dbReference>
<dbReference type="CDD" id="cd03190">
    <property type="entry name" value="GST_C_Omega_like"/>
    <property type="match status" value="1"/>
</dbReference>
<dbReference type="PANTHER" id="PTHR32419">
    <property type="entry name" value="GLUTATHIONYL-HYDROQUINONE REDUCTASE"/>
    <property type="match status" value="1"/>
</dbReference>
<feature type="site" description="Lowers pKa of active site Cys" evidence="3">
    <location>
        <position position="277"/>
    </location>
</feature>
<feature type="binding site" evidence="2">
    <location>
        <begin position="153"/>
        <end position="156"/>
    </location>
    <ligand>
        <name>glutathione</name>
        <dbReference type="ChEBI" id="CHEBI:57925"/>
    </ligand>
</feature>
<dbReference type="SUPFAM" id="SSF52833">
    <property type="entry name" value="Thioredoxin-like"/>
    <property type="match status" value="1"/>
</dbReference>
<dbReference type="SFLD" id="SFLDG01206">
    <property type="entry name" value="Xi.1"/>
    <property type="match status" value="1"/>
</dbReference>
<feature type="binding site" evidence="2">
    <location>
        <position position="116"/>
    </location>
    <ligand>
        <name>glutathione</name>
        <dbReference type="ChEBI" id="CHEBI:57925"/>
    </ligand>
</feature>
<keyword evidence="6" id="KW-1185">Reference proteome</keyword>
<dbReference type="GO" id="GO:0004364">
    <property type="term" value="F:glutathione transferase activity"/>
    <property type="evidence" value="ECO:0007669"/>
    <property type="project" value="InterPro"/>
</dbReference>
<dbReference type="GO" id="GO:0005737">
    <property type="term" value="C:cytoplasm"/>
    <property type="evidence" value="ECO:0007669"/>
    <property type="project" value="TreeGrafter"/>
</dbReference>
<dbReference type="InterPro" id="IPR010987">
    <property type="entry name" value="Glutathione-S-Trfase_C-like"/>
</dbReference>
<protein>
    <recommendedName>
        <fullName evidence="4">GST C-terminal domain-containing protein</fullName>
    </recommendedName>
</protein>
<reference evidence="5 6" key="1">
    <citation type="submission" date="2024-05" db="EMBL/GenBank/DDBJ databases">
        <title>Haplotype-resolved chromosome-level genome assembly of Huyou (Citrus changshanensis).</title>
        <authorList>
            <person name="Miao C."/>
            <person name="Chen W."/>
            <person name="Wu Y."/>
            <person name="Wang L."/>
            <person name="Zhao S."/>
            <person name="Grierson D."/>
            <person name="Xu C."/>
            <person name="Chen K."/>
        </authorList>
    </citation>
    <scope>NUCLEOTIDE SEQUENCE [LARGE SCALE GENOMIC DNA]</scope>
    <source>
        <strain evidence="5">01-14</strain>
        <tissue evidence="5">Leaf</tissue>
    </source>
</reference>
<dbReference type="InterPro" id="IPR040079">
    <property type="entry name" value="Glutathione_S-Trfase"/>
</dbReference>
<dbReference type="Proteomes" id="UP001428341">
    <property type="component" value="Unassembled WGS sequence"/>
</dbReference>
<evidence type="ECO:0000313" key="5">
    <source>
        <dbReference type="EMBL" id="KAK9223391.1"/>
    </source>
</evidence>
<dbReference type="Pfam" id="PF13410">
    <property type="entry name" value="GST_C_2"/>
    <property type="match status" value="1"/>
</dbReference>
<evidence type="ECO:0000313" key="6">
    <source>
        <dbReference type="Proteomes" id="UP001428341"/>
    </source>
</evidence>
<feature type="domain" description="GST C-terminal" evidence="4">
    <location>
        <begin position="185"/>
        <end position="323"/>
    </location>
</feature>
<dbReference type="SUPFAM" id="SSF47616">
    <property type="entry name" value="GST C-terminal domain-like"/>
    <property type="match status" value="1"/>
</dbReference>
<dbReference type="PANTHER" id="PTHR32419:SF6">
    <property type="entry name" value="GLUTATHIONE S-TRANSFERASE OMEGA-LIKE 1-RELATED"/>
    <property type="match status" value="1"/>
</dbReference>
<dbReference type="FunFam" id="1.20.1050.10:FF:000037">
    <property type="entry name" value="Glutathione S-transferase family protein"/>
    <property type="match status" value="1"/>
</dbReference>
<dbReference type="InterPro" id="IPR036249">
    <property type="entry name" value="Thioredoxin-like_sf"/>
</dbReference>
<dbReference type="Pfam" id="PF13409">
    <property type="entry name" value="GST_N_2"/>
    <property type="match status" value="1"/>
</dbReference>
<comment type="caution">
    <text evidence="5">The sequence shown here is derived from an EMBL/GenBank/DDBJ whole genome shotgun (WGS) entry which is preliminary data.</text>
</comment>
<dbReference type="AlphaFoldDB" id="A0AAP0QZ45"/>
<dbReference type="FunFam" id="3.40.30.10:FF:000198">
    <property type="entry name" value="Glutathione S-transferase family protein"/>
    <property type="match status" value="1"/>
</dbReference>
<dbReference type="SFLD" id="SFLDG01148">
    <property type="entry name" value="Xi_(cytGST)"/>
    <property type="match status" value="1"/>
</dbReference>
<organism evidence="5 6">
    <name type="scientific">Citrus x changshan-huyou</name>
    <dbReference type="NCBI Taxonomy" id="2935761"/>
    <lineage>
        <taxon>Eukaryota</taxon>
        <taxon>Viridiplantae</taxon>
        <taxon>Streptophyta</taxon>
        <taxon>Embryophyta</taxon>
        <taxon>Tracheophyta</taxon>
        <taxon>Spermatophyta</taxon>
        <taxon>Magnoliopsida</taxon>
        <taxon>eudicotyledons</taxon>
        <taxon>Gunneridae</taxon>
        <taxon>Pentapetalae</taxon>
        <taxon>rosids</taxon>
        <taxon>malvids</taxon>
        <taxon>Sapindales</taxon>
        <taxon>Rutaceae</taxon>
        <taxon>Aurantioideae</taxon>
        <taxon>Citrus</taxon>
    </lineage>
</organism>
<feature type="active site" description="Proton donor/acceptor" evidence="1">
    <location>
        <position position="219"/>
    </location>
</feature>
<feature type="active site" description="Nucleophile" evidence="1">
    <location>
        <position position="76"/>
    </location>
</feature>
<evidence type="ECO:0000256" key="3">
    <source>
        <dbReference type="PIRSR" id="PIRSR015753-3"/>
    </source>
</evidence>
<evidence type="ECO:0000259" key="4">
    <source>
        <dbReference type="PROSITE" id="PS50405"/>
    </source>
</evidence>
<feature type="site" description="Lowers pKa of active site Cys" evidence="3">
    <location>
        <position position="320"/>
    </location>
</feature>
<dbReference type="Gene3D" id="1.20.1050.10">
    <property type="match status" value="1"/>
</dbReference>
<feature type="binding site" evidence="2">
    <location>
        <begin position="171"/>
        <end position="172"/>
    </location>
    <ligand>
        <name>glutathione</name>
        <dbReference type="ChEBI" id="CHEBI:57925"/>
    </ligand>
</feature>
<dbReference type="InterPro" id="IPR047047">
    <property type="entry name" value="GST_Omega-like_C"/>
</dbReference>
<dbReference type="PROSITE" id="PS50405">
    <property type="entry name" value="GST_CTER"/>
    <property type="match status" value="1"/>
</dbReference>
<dbReference type="EMBL" id="JBCGBO010000002">
    <property type="protein sequence ID" value="KAK9223391.1"/>
    <property type="molecule type" value="Genomic_DNA"/>
</dbReference>
<accession>A0AAP0QZ45</accession>
<dbReference type="InterPro" id="IPR004045">
    <property type="entry name" value="Glutathione_S-Trfase_N"/>
</dbReference>
<sequence>MIFLFSKTFFAKTSFILSLFPFKHSRQMARSAIDEVSETGSFTRTASTFRSFISRDPNSQFPAESGRYHLYISYACPWASRCLAYLKIKGLEKAISFTSVKPIWEQTKETDEHRGWVFPATNTEEPGAEPDPLNGAKTIRDLYELASTNYSGKFTVPVLWDKKLKTIVNNESAEIIRMFNTEFNDIAENASLDLYPSDLRDQIDGTNEWIYNGINNGVYRCGFATKQGPYDEAVKQVYEALDKCEEILGKQRYICGNRLTEADIRLFVTLIRFDEVYAVHFKCNKKLLREYPNLFNYTKDIYQNPSMSSTVNMQHIKRHYYGSHPSINPYGIIPLGPDIDYSSPHDREKFSA</sequence>
<dbReference type="SFLD" id="SFLDS00019">
    <property type="entry name" value="Glutathione_Transferase_(cytos"/>
    <property type="match status" value="1"/>
</dbReference>
<dbReference type="InterPro" id="IPR016639">
    <property type="entry name" value="GST_Omega/GSH"/>
</dbReference>
<evidence type="ECO:0000256" key="2">
    <source>
        <dbReference type="PIRSR" id="PIRSR015753-2"/>
    </source>
</evidence>
<proteinExistence type="predicted"/>
<dbReference type="InterPro" id="IPR036282">
    <property type="entry name" value="Glutathione-S-Trfase_C_sf"/>
</dbReference>
<dbReference type="Gene3D" id="3.40.30.10">
    <property type="entry name" value="Glutaredoxin"/>
    <property type="match status" value="1"/>
</dbReference>
<name>A0AAP0QZ45_9ROSI</name>
<gene>
    <name evidence="5" type="ORF">WN944_011833</name>
</gene>
<evidence type="ECO:0000256" key="1">
    <source>
        <dbReference type="PIRSR" id="PIRSR015753-1"/>
    </source>
</evidence>